<evidence type="ECO:0000256" key="12">
    <source>
        <dbReference type="ARBA" id="ARBA00029736"/>
    </source>
</evidence>
<dbReference type="InterPro" id="IPR002649">
    <property type="entry name" value="tRNA_m1G_MeTrfase_TrmD"/>
</dbReference>
<feature type="domain" description="tRNA methyltransferase TRMD/TRM10-type" evidence="16">
    <location>
        <begin position="2"/>
        <end position="51"/>
    </location>
</feature>
<comment type="subunit">
    <text evidence="4">Homodimer.</text>
</comment>
<comment type="function">
    <text evidence="1">Specifically methylates guanosine-37 in various tRNAs.</text>
</comment>
<dbReference type="InterPro" id="IPR023148">
    <property type="entry name" value="tRNA_m1G_MeTrfase_C_sf"/>
</dbReference>
<dbReference type="EC" id="2.1.1.228" evidence="5"/>
<evidence type="ECO:0000256" key="6">
    <source>
        <dbReference type="ARBA" id="ARBA00014679"/>
    </source>
</evidence>
<feature type="non-terminal residue" evidence="17">
    <location>
        <position position="86"/>
    </location>
</feature>
<keyword evidence="8" id="KW-0489">Methyltransferase</keyword>
<reference evidence="17" key="1">
    <citation type="submission" date="2020-01" db="EMBL/GenBank/DDBJ databases">
        <authorList>
            <person name="Richard D."/>
        </authorList>
    </citation>
    <scope>NUCLEOTIDE SEQUENCE</scope>
    <source>
        <strain evidence="17">JP541</strain>
    </source>
</reference>
<dbReference type="Pfam" id="PF01746">
    <property type="entry name" value="tRNA_m1G_MT"/>
    <property type="match status" value="1"/>
</dbReference>
<comment type="subcellular location">
    <subcellularLocation>
        <location evidence="2">Cytoplasm</location>
    </subcellularLocation>
</comment>
<dbReference type="Proteomes" id="UP000653002">
    <property type="component" value="Unassembled WGS sequence"/>
</dbReference>
<sequence>RLEYPQYTRPETWEGRTVPEVLRGGNHAEIEAWRTRQSLERTLVKRPDLFRETPPTPDEQRLLDKIRRDRSRPQLTEPPVCRAAAE</sequence>
<dbReference type="InterPro" id="IPR029028">
    <property type="entry name" value="Alpha/beta_knot_MTases"/>
</dbReference>
<keyword evidence="9" id="KW-0808">Transferase</keyword>
<evidence type="ECO:0000256" key="5">
    <source>
        <dbReference type="ARBA" id="ARBA00012807"/>
    </source>
</evidence>
<feature type="non-terminal residue" evidence="17">
    <location>
        <position position="1"/>
    </location>
</feature>
<feature type="compositionally biased region" description="Basic and acidic residues" evidence="15">
    <location>
        <begin position="58"/>
        <end position="67"/>
    </location>
</feature>
<name>A0A8I0L7P2_XANCI</name>
<dbReference type="GO" id="GO:0052906">
    <property type="term" value="F:tRNA (guanine(37)-N1)-methyltransferase activity"/>
    <property type="evidence" value="ECO:0007669"/>
    <property type="project" value="UniProtKB-EC"/>
</dbReference>
<comment type="similarity">
    <text evidence="3">Belongs to the RNA methyltransferase TrmD family.</text>
</comment>
<dbReference type="Gene3D" id="1.10.1270.20">
    <property type="entry name" value="tRNA(m1g37)methyltransferase, domain 2"/>
    <property type="match status" value="1"/>
</dbReference>
<protein>
    <recommendedName>
        <fullName evidence="6">tRNA (guanine-N(1)-)-methyltransferase</fullName>
        <ecNumber evidence="5">2.1.1.228</ecNumber>
    </recommendedName>
    <alternativeName>
        <fullName evidence="12">M1G-methyltransferase</fullName>
    </alternativeName>
    <alternativeName>
        <fullName evidence="13">tRNA [GM37] methyltransferase</fullName>
    </alternativeName>
</protein>
<proteinExistence type="inferred from homology"/>
<evidence type="ECO:0000256" key="11">
    <source>
        <dbReference type="ARBA" id="ARBA00022694"/>
    </source>
</evidence>
<dbReference type="EMBL" id="JAABFR010001208">
    <property type="protein sequence ID" value="MBD4337301.1"/>
    <property type="molecule type" value="Genomic_DNA"/>
</dbReference>
<evidence type="ECO:0000313" key="18">
    <source>
        <dbReference type="Proteomes" id="UP000653002"/>
    </source>
</evidence>
<dbReference type="PANTHER" id="PTHR46417">
    <property type="entry name" value="TRNA (GUANINE-N(1)-)-METHYLTRANSFERASE"/>
    <property type="match status" value="1"/>
</dbReference>
<evidence type="ECO:0000313" key="17">
    <source>
        <dbReference type="EMBL" id="MBD4337301.1"/>
    </source>
</evidence>
<evidence type="ECO:0000256" key="13">
    <source>
        <dbReference type="ARBA" id="ARBA00033392"/>
    </source>
</evidence>
<dbReference type="AlphaFoldDB" id="A0A8I0L7P2"/>
<evidence type="ECO:0000256" key="1">
    <source>
        <dbReference type="ARBA" id="ARBA00002634"/>
    </source>
</evidence>
<feature type="region of interest" description="Disordered" evidence="15">
    <location>
        <begin position="46"/>
        <end position="86"/>
    </location>
</feature>
<evidence type="ECO:0000256" key="7">
    <source>
        <dbReference type="ARBA" id="ARBA00022490"/>
    </source>
</evidence>
<comment type="caution">
    <text evidence="17">The sequence shown here is derived from an EMBL/GenBank/DDBJ whole genome shotgun (WGS) entry which is preliminary data.</text>
</comment>
<dbReference type="GO" id="GO:0005829">
    <property type="term" value="C:cytosol"/>
    <property type="evidence" value="ECO:0007669"/>
    <property type="project" value="TreeGrafter"/>
</dbReference>
<evidence type="ECO:0000256" key="2">
    <source>
        <dbReference type="ARBA" id="ARBA00004496"/>
    </source>
</evidence>
<keyword evidence="10" id="KW-0949">S-adenosyl-L-methionine</keyword>
<evidence type="ECO:0000256" key="4">
    <source>
        <dbReference type="ARBA" id="ARBA00011738"/>
    </source>
</evidence>
<evidence type="ECO:0000256" key="8">
    <source>
        <dbReference type="ARBA" id="ARBA00022603"/>
    </source>
</evidence>
<organism evidence="17 18">
    <name type="scientific">Xanthomonas citri pv. citri</name>
    <dbReference type="NCBI Taxonomy" id="611301"/>
    <lineage>
        <taxon>Bacteria</taxon>
        <taxon>Pseudomonadati</taxon>
        <taxon>Pseudomonadota</taxon>
        <taxon>Gammaproteobacteria</taxon>
        <taxon>Lysobacterales</taxon>
        <taxon>Lysobacteraceae</taxon>
        <taxon>Xanthomonas</taxon>
    </lineage>
</organism>
<evidence type="ECO:0000256" key="3">
    <source>
        <dbReference type="ARBA" id="ARBA00007630"/>
    </source>
</evidence>
<dbReference type="PANTHER" id="PTHR46417:SF1">
    <property type="entry name" value="TRNA (GUANINE-N(1)-)-METHYLTRANSFERASE"/>
    <property type="match status" value="1"/>
</dbReference>
<dbReference type="InterPro" id="IPR016009">
    <property type="entry name" value="tRNA_MeTrfase_TRMD/TRM10"/>
</dbReference>
<gene>
    <name evidence="17" type="ORF">GUH15_14795</name>
</gene>
<keyword evidence="11" id="KW-0819">tRNA processing</keyword>
<evidence type="ECO:0000256" key="14">
    <source>
        <dbReference type="ARBA" id="ARBA00047783"/>
    </source>
</evidence>
<evidence type="ECO:0000256" key="15">
    <source>
        <dbReference type="SAM" id="MobiDB-lite"/>
    </source>
</evidence>
<accession>A0A8I0L7P2</accession>
<evidence type="ECO:0000256" key="9">
    <source>
        <dbReference type="ARBA" id="ARBA00022679"/>
    </source>
</evidence>
<keyword evidence="7" id="KW-0963">Cytoplasm</keyword>
<comment type="catalytic activity">
    <reaction evidence="14">
        <text>guanosine(37) in tRNA + S-adenosyl-L-methionine = N(1)-methylguanosine(37) in tRNA + S-adenosyl-L-homocysteine + H(+)</text>
        <dbReference type="Rhea" id="RHEA:36899"/>
        <dbReference type="Rhea" id="RHEA-COMP:10145"/>
        <dbReference type="Rhea" id="RHEA-COMP:10147"/>
        <dbReference type="ChEBI" id="CHEBI:15378"/>
        <dbReference type="ChEBI" id="CHEBI:57856"/>
        <dbReference type="ChEBI" id="CHEBI:59789"/>
        <dbReference type="ChEBI" id="CHEBI:73542"/>
        <dbReference type="ChEBI" id="CHEBI:74269"/>
        <dbReference type="EC" id="2.1.1.228"/>
    </reaction>
</comment>
<dbReference type="SUPFAM" id="SSF75217">
    <property type="entry name" value="alpha/beta knot"/>
    <property type="match status" value="1"/>
</dbReference>
<evidence type="ECO:0000259" key="16">
    <source>
        <dbReference type="Pfam" id="PF01746"/>
    </source>
</evidence>
<dbReference type="GO" id="GO:0002939">
    <property type="term" value="P:tRNA N1-guanine methylation"/>
    <property type="evidence" value="ECO:0007669"/>
    <property type="project" value="TreeGrafter"/>
</dbReference>
<evidence type="ECO:0000256" key="10">
    <source>
        <dbReference type="ARBA" id="ARBA00022691"/>
    </source>
</evidence>